<dbReference type="EMBL" id="LPUY01000133">
    <property type="protein sequence ID" value="KUP90943.1"/>
    <property type="molecule type" value="Genomic_DNA"/>
</dbReference>
<proteinExistence type="predicted"/>
<reference evidence="2 3" key="1">
    <citation type="submission" date="2015-12" db="EMBL/GenBank/DDBJ databases">
        <title>Genome sequence of the marine Rhodobacteraceae strain O3.65, Candidatus Tritonibacter horizontis.</title>
        <authorList>
            <person name="Poehlein A."/>
            <person name="Giebel H.A."/>
            <person name="Voget S."/>
            <person name="Brinkhoff T."/>
        </authorList>
    </citation>
    <scope>NUCLEOTIDE SEQUENCE [LARGE SCALE GENOMIC DNA]</scope>
    <source>
        <strain evidence="2 3">O3.65</strain>
    </source>
</reference>
<gene>
    <name evidence="2" type="ORF">TRIHO_42040</name>
</gene>
<dbReference type="Proteomes" id="UP000068382">
    <property type="component" value="Unassembled WGS sequence"/>
</dbReference>
<protein>
    <recommendedName>
        <fullName evidence="1">Prolyl 4-hydroxylase alpha subunit Fe(2+) 2OG dioxygenase domain-containing protein</fullName>
    </recommendedName>
</protein>
<dbReference type="InterPro" id="IPR051842">
    <property type="entry name" value="uS12_prolyl_hydroxylase"/>
</dbReference>
<dbReference type="PANTHER" id="PTHR12117">
    <property type="entry name" value="HISTONE ACETYLTRANSFERASE COMPLEX"/>
    <property type="match status" value="1"/>
</dbReference>
<dbReference type="RefSeq" id="WP_068248436.1">
    <property type="nucleotide sequence ID" value="NZ_LPUY01000133.1"/>
</dbReference>
<sequence length="279" mass="31841">MTNPILNLDPDSLLLSTKEARAAAQTLAPEYQSKTPFHYGGFDNFLPPEILDRVRAELTQLPEAENSYDRPQERLKTSYVPERLPAYTRQLFYALNSRPVLAFVEEVTGIKGLIPDPYFAGGGVHVVANGGHLDIHADFNHHAALNLERRVNMLIYLNKDWRADYGGSFEVWDENMANKLGSYVPEFNRMCMFSTSSDSWHGNPEPVNHPAGEPRMSIALYYYTATWDSSRKSHTTLFKPRPGSKDQRDRQVARRALLQDLLPPVIHRKLAWRLEKLGF</sequence>
<dbReference type="AlphaFoldDB" id="A0A132BRF3"/>
<accession>A0A132BRF3</accession>
<keyword evidence="3" id="KW-1185">Reference proteome</keyword>
<comment type="caution">
    <text evidence="2">The sequence shown here is derived from an EMBL/GenBank/DDBJ whole genome shotgun (WGS) entry which is preliminary data.</text>
</comment>
<evidence type="ECO:0000313" key="2">
    <source>
        <dbReference type="EMBL" id="KUP90943.1"/>
    </source>
</evidence>
<dbReference type="InterPro" id="IPR044862">
    <property type="entry name" value="Pro_4_hyd_alph_FE2OG_OXY"/>
</dbReference>
<dbReference type="PANTHER" id="PTHR12117:SF0">
    <property type="entry name" value="PROLYL 3-HYDROXYLASE OGFOD1"/>
    <property type="match status" value="1"/>
</dbReference>
<dbReference type="Pfam" id="PF13640">
    <property type="entry name" value="2OG-FeII_Oxy_3"/>
    <property type="match status" value="1"/>
</dbReference>
<evidence type="ECO:0000259" key="1">
    <source>
        <dbReference type="Pfam" id="PF13640"/>
    </source>
</evidence>
<name>A0A132BRF3_9RHOB</name>
<feature type="domain" description="Prolyl 4-hydroxylase alpha subunit Fe(2+) 2OG dioxygenase" evidence="1">
    <location>
        <begin position="124"/>
        <end position="223"/>
    </location>
</feature>
<evidence type="ECO:0000313" key="3">
    <source>
        <dbReference type="Proteomes" id="UP000068382"/>
    </source>
</evidence>
<organism evidence="2 3">
    <name type="scientific">Tritonibacter horizontis</name>
    <dbReference type="NCBI Taxonomy" id="1768241"/>
    <lineage>
        <taxon>Bacteria</taxon>
        <taxon>Pseudomonadati</taxon>
        <taxon>Pseudomonadota</taxon>
        <taxon>Alphaproteobacteria</taxon>
        <taxon>Rhodobacterales</taxon>
        <taxon>Paracoccaceae</taxon>
        <taxon>Tritonibacter</taxon>
    </lineage>
</organism>
<dbReference type="PATRIC" id="fig|1768241.3.peg.4393"/>
<dbReference type="Gene3D" id="2.60.120.620">
    <property type="entry name" value="q2cbj1_9rhob like domain"/>
    <property type="match status" value="1"/>
</dbReference>
<dbReference type="OrthoDB" id="9783171at2"/>